<protein>
    <submittedName>
        <fullName evidence="1">Uncharacterized protein</fullName>
    </submittedName>
</protein>
<proteinExistence type="predicted"/>
<dbReference type="eggNOG" id="COG0464">
    <property type="taxonomic scope" value="Bacteria"/>
</dbReference>
<dbReference type="PhylomeDB" id="Q2NJ73"/>
<reference evidence="1 2" key="1">
    <citation type="journal article" date="2006" name="J. Bacteriol.">
        <title>Living with genome instability: the adaptation of phytoplasmas to diverse environments of their insect and plant hosts.</title>
        <authorList>
            <person name="Bai X."/>
            <person name="Zhang J."/>
            <person name="Ewing A."/>
            <person name="Miller S.A."/>
            <person name="Jancso Radek A."/>
            <person name="Shevchenko D.V."/>
            <person name="Tsukerman K."/>
            <person name="Walunas T."/>
            <person name="Lapidus A."/>
            <person name="Campbell J.W."/>
            <person name="Hogenhout S.A."/>
        </authorList>
    </citation>
    <scope>NUCLEOTIDE SEQUENCE [LARGE SCALE GENOMIC DNA]</scope>
    <source>
        <strain evidence="1 2">AYWB</strain>
    </source>
</reference>
<dbReference type="KEGG" id="ayw:AYWB_403"/>
<evidence type="ECO:0000313" key="2">
    <source>
        <dbReference type="Proteomes" id="UP000001934"/>
    </source>
</evidence>
<organism evidence="1 2">
    <name type="scientific">Aster yellows witches'-broom phytoplasma (strain AYWB)</name>
    <dbReference type="NCBI Taxonomy" id="322098"/>
    <lineage>
        <taxon>Bacteria</taxon>
        <taxon>Bacillati</taxon>
        <taxon>Mycoplasmatota</taxon>
        <taxon>Mollicutes</taxon>
        <taxon>Acholeplasmatales</taxon>
        <taxon>Acholeplasmataceae</taxon>
        <taxon>Candidatus Phytoplasma</taxon>
        <taxon>16SrI (Aster yellows group)</taxon>
    </lineage>
</organism>
<accession>Q2NJ73</accession>
<gene>
    <name evidence="1" type="ordered locus">AYWB_403</name>
</gene>
<dbReference type="Proteomes" id="UP000001934">
    <property type="component" value="Chromosome"/>
</dbReference>
<dbReference type="EMBL" id="CP000061">
    <property type="protein sequence ID" value="ABC65520.1"/>
    <property type="molecule type" value="Genomic_DNA"/>
</dbReference>
<dbReference type="HOGENOM" id="CLU_2969356_0_0_14"/>
<name>Q2NJ73_AYWBP</name>
<dbReference type="AlphaFoldDB" id="Q2NJ73"/>
<evidence type="ECO:0000313" key="1">
    <source>
        <dbReference type="EMBL" id="ABC65520.1"/>
    </source>
</evidence>
<keyword evidence="2" id="KW-1185">Reference proteome</keyword>
<sequence length="58" mass="6773">MKLRICELVINAYIITKDKNYQTYISSGSNDVLYDCQGQECIILDYLRSNCLGFIRFI</sequence>